<sequence>MPLTIMTTGFKLEYQIVMLGVPIRRLRRDH</sequence>
<gene>
    <name evidence="1" type="ORF">F443_00574</name>
</gene>
<dbReference type="EMBL" id="ANIZ01000097">
    <property type="protein sequence ID" value="ETI57071.1"/>
    <property type="molecule type" value="Genomic_DNA"/>
</dbReference>
<evidence type="ECO:0000313" key="1">
    <source>
        <dbReference type="EMBL" id="ETI57071.1"/>
    </source>
</evidence>
<dbReference type="Proteomes" id="UP000018721">
    <property type="component" value="Unassembled WGS sequence"/>
</dbReference>
<protein>
    <submittedName>
        <fullName evidence="1">Uncharacterized protein</fullName>
    </submittedName>
</protein>
<proteinExistence type="predicted"/>
<keyword evidence="2" id="KW-1185">Reference proteome</keyword>
<accession>V9G159</accession>
<name>V9G159_PHYNI</name>
<evidence type="ECO:0000313" key="2">
    <source>
        <dbReference type="Proteomes" id="UP000018721"/>
    </source>
</evidence>
<reference evidence="1 2" key="1">
    <citation type="submission" date="2013-11" db="EMBL/GenBank/DDBJ databases">
        <title>The Genome Sequence of Phytophthora parasitica P1569.</title>
        <authorList>
            <consortium name="The Broad Institute Genomics Platform"/>
            <person name="Russ C."/>
            <person name="Tyler B."/>
            <person name="Panabieres F."/>
            <person name="Shan W."/>
            <person name="Tripathy S."/>
            <person name="Grunwald N."/>
            <person name="Machado M."/>
            <person name="Johnson C.S."/>
            <person name="Arredondo F."/>
            <person name="Hong C."/>
            <person name="Coffey M."/>
            <person name="Young S.K."/>
            <person name="Zeng Q."/>
            <person name="Gargeya S."/>
            <person name="Fitzgerald M."/>
            <person name="Abouelleil A."/>
            <person name="Alvarado L."/>
            <person name="Chapman S.B."/>
            <person name="Gainer-Dewar J."/>
            <person name="Goldberg J."/>
            <person name="Griggs A."/>
            <person name="Gujja S."/>
            <person name="Hansen M."/>
            <person name="Howarth C."/>
            <person name="Imamovic A."/>
            <person name="Ireland A."/>
            <person name="Larimer J."/>
            <person name="McCowan C."/>
            <person name="Murphy C."/>
            <person name="Pearson M."/>
            <person name="Poon T.W."/>
            <person name="Priest M."/>
            <person name="Roberts A."/>
            <person name="Saif S."/>
            <person name="Shea T."/>
            <person name="Sykes S."/>
            <person name="Wortman J."/>
            <person name="Nusbaum C."/>
            <person name="Birren B."/>
        </authorList>
    </citation>
    <scope>NUCLEOTIDE SEQUENCE [LARGE SCALE GENOMIC DNA]</scope>
    <source>
        <strain evidence="1 2">P1569</strain>
    </source>
</reference>
<comment type="caution">
    <text evidence="1">The sequence shown here is derived from an EMBL/GenBank/DDBJ whole genome shotgun (WGS) entry which is preliminary data.</text>
</comment>
<dbReference type="HOGENOM" id="CLU_3407222_0_0_1"/>
<organism evidence="1 2">
    <name type="scientific">Phytophthora nicotianae P1569</name>
    <dbReference type="NCBI Taxonomy" id="1317065"/>
    <lineage>
        <taxon>Eukaryota</taxon>
        <taxon>Sar</taxon>
        <taxon>Stramenopiles</taxon>
        <taxon>Oomycota</taxon>
        <taxon>Peronosporomycetes</taxon>
        <taxon>Peronosporales</taxon>
        <taxon>Peronosporaceae</taxon>
        <taxon>Phytophthora</taxon>
    </lineage>
</organism>
<dbReference type="AlphaFoldDB" id="V9G159"/>